<sequence>MDGPLTKDPESGWFSVRCVFRFAGEPLPTYEERITLWRAGGFEQAMALAEDEARKYAEMFDGCEYIGLAQGYRLYDEPGHGAEAFSLMRDSSLDPDSYLTSFFDTGDERQGRIDAQ</sequence>
<dbReference type="EMBL" id="JACHJW010000001">
    <property type="protein sequence ID" value="MBB4957565.1"/>
    <property type="molecule type" value="Genomic_DNA"/>
</dbReference>
<dbReference type="RefSeq" id="WP_221448926.1">
    <property type="nucleotide sequence ID" value="NZ_JACHJW010000001.1"/>
</dbReference>
<evidence type="ECO:0000313" key="2">
    <source>
        <dbReference type="Proteomes" id="UP000578819"/>
    </source>
</evidence>
<dbReference type="AlphaFoldDB" id="A0A7W7SMM7"/>
<keyword evidence="2" id="KW-1185">Reference proteome</keyword>
<organism evidence="1 2">
    <name type="scientific">Micromonospora polyrhachis</name>
    <dbReference type="NCBI Taxonomy" id="1282883"/>
    <lineage>
        <taxon>Bacteria</taxon>
        <taxon>Bacillati</taxon>
        <taxon>Actinomycetota</taxon>
        <taxon>Actinomycetes</taxon>
        <taxon>Micromonosporales</taxon>
        <taxon>Micromonosporaceae</taxon>
        <taxon>Micromonospora</taxon>
    </lineage>
</organism>
<proteinExistence type="predicted"/>
<name>A0A7W7SMM7_9ACTN</name>
<protein>
    <submittedName>
        <fullName evidence="1">Uncharacterized protein</fullName>
    </submittedName>
</protein>
<comment type="caution">
    <text evidence="1">The sequence shown here is derived from an EMBL/GenBank/DDBJ whole genome shotgun (WGS) entry which is preliminary data.</text>
</comment>
<accession>A0A7W7SMM7</accession>
<dbReference type="Proteomes" id="UP000578819">
    <property type="component" value="Unassembled WGS sequence"/>
</dbReference>
<gene>
    <name evidence="1" type="ORF">FHR38_001298</name>
</gene>
<evidence type="ECO:0000313" key="1">
    <source>
        <dbReference type="EMBL" id="MBB4957565.1"/>
    </source>
</evidence>
<reference evidence="1 2" key="1">
    <citation type="submission" date="2020-08" db="EMBL/GenBank/DDBJ databases">
        <title>Sequencing the genomes of 1000 actinobacteria strains.</title>
        <authorList>
            <person name="Klenk H.-P."/>
        </authorList>
    </citation>
    <scope>NUCLEOTIDE SEQUENCE [LARGE SCALE GENOMIC DNA]</scope>
    <source>
        <strain evidence="1 2">DSM 45886</strain>
    </source>
</reference>